<protein>
    <submittedName>
        <fullName evidence="1">Uncharacterized protein</fullName>
    </submittedName>
</protein>
<accession>A0A2J6RCP3</accession>
<gene>
    <name evidence="1" type="ORF">L207DRAFT_105195</name>
</gene>
<organism evidence="1 2">
    <name type="scientific">Hyaloscypha variabilis (strain UAMH 11265 / GT02V1 / F)</name>
    <name type="common">Meliniomyces variabilis</name>
    <dbReference type="NCBI Taxonomy" id="1149755"/>
    <lineage>
        <taxon>Eukaryota</taxon>
        <taxon>Fungi</taxon>
        <taxon>Dikarya</taxon>
        <taxon>Ascomycota</taxon>
        <taxon>Pezizomycotina</taxon>
        <taxon>Leotiomycetes</taxon>
        <taxon>Helotiales</taxon>
        <taxon>Hyaloscyphaceae</taxon>
        <taxon>Hyaloscypha</taxon>
        <taxon>Hyaloscypha variabilis</taxon>
    </lineage>
</organism>
<keyword evidence="2" id="KW-1185">Reference proteome</keyword>
<evidence type="ECO:0000313" key="1">
    <source>
        <dbReference type="EMBL" id="PMD36277.1"/>
    </source>
</evidence>
<dbReference type="EMBL" id="KZ613951">
    <property type="protein sequence ID" value="PMD36277.1"/>
    <property type="molecule type" value="Genomic_DNA"/>
</dbReference>
<name>A0A2J6RCP3_HYAVF</name>
<sequence>MPQCRRHPARTCMCPAALVKLPPGATTRTLIDTFQGRYKLSPLDLRENWPSLLRHMRLSGNSVFNPVSYFSNTFASPQDFWIENDTWNYLMTRCAILENQSRYGNVPAATGLDPYNDLYLAFNQAYSFYKQGMDFECTQVIAGCLDVIARICERLSGGGVFGYGKGIYMEVIEMGRLFAPIVAEIDSALGTAGMYGLLGSIYKMTGGDDQTLRRMLMAITLSQQSYVLAIAWVEYNNTGSYLAEDIVNILW</sequence>
<reference evidence="1 2" key="1">
    <citation type="submission" date="2016-04" db="EMBL/GenBank/DDBJ databases">
        <title>A degradative enzymes factory behind the ericoid mycorrhizal symbiosis.</title>
        <authorList>
            <consortium name="DOE Joint Genome Institute"/>
            <person name="Martino E."/>
            <person name="Morin E."/>
            <person name="Grelet G."/>
            <person name="Kuo A."/>
            <person name="Kohler A."/>
            <person name="Daghino S."/>
            <person name="Barry K."/>
            <person name="Choi C."/>
            <person name="Cichocki N."/>
            <person name="Clum A."/>
            <person name="Copeland A."/>
            <person name="Hainaut M."/>
            <person name="Haridas S."/>
            <person name="Labutti K."/>
            <person name="Lindquist E."/>
            <person name="Lipzen A."/>
            <person name="Khouja H.-R."/>
            <person name="Murat C."/>
            <person name="Ohm R."/>
            <person name="Olson A."/>
            <person name="Spatafora J."/>
            <person name="Veneault-Fourrey C."/>
            <person name="Henrissat B."/>
            <person name="Grigoriev I."/>
            <person name="Martin F."/>
            <person name="Perotto S."/>
        </authorList>
    </citation>
    <scope>NUCLEOTIDE SEQUENCE [LARGE SCALE GENOMIC DNA]</scope>
    <source>
        <strain evidence="1 2">F</strain>
    </source>
</reference>
<proteinExistence type="predicted"/>
<dbReference type="AlphaFoldDB" id="A0A2J6RCP3"/>
<evidence type="ECO:0000313" key="2">
    <source>
        <dbReference type="Proteomes" id="UP000235786"/>
    </source>
</evidence>
<dbReference type="OrthoDB" id="3554216at2759"/>
<dbReference type="Proteomes" id="UP000235786">
    <property type="component" value="Unassembled WGS sequence"/>
</dbReference>